<dbReference type="Gene3D" id="3.40.50.2300">
    <property type="match status" value="1"/>
</dbReference>
<dbReference type="AlphaFoldDB" id="A0A484IH01"/>
<proteinExistence type="predicted"/>
<feature type="domain" description="Response regulatory" evidence="2">
    <location>
        <begin position="17"/>
        <end position="137"/>
    </location>
</feature>
<dbReference type="EMBL" id="LR216287">
    <property type="protein sequence ID" value="VFJ14206.1"/>
    <property type="molecule type" value="Genomic_DNA"/>
</dbReference>
<accession>A0A484IH01</accession>
<dbReference type="InterPro" id="IPR050595">
    <property type="entry name" value="Bact_response_regulator"/>
</dbReference>
<keyword evidence="1" id="KW-0597">Phosphoprotein</keyword>
<dbReference type="PANTHER" id="PTHR44591">
    <property type="entry name" value="STRESS RESPONSE REGULATOR PROTEIN 1"/>
    <property type="match status" value="1"/>
</dbReference>
<evidence type="ECO:0000313" key="4">
    <source>
        <dbReference type="Proteomes" id="UP000294299"/>
    </source>
</evidence>
<dbReference type="Pfam" id="PF00072">
    <property type="entry name" value="Response_reg"/>
    <property type="match status" value="1"/>
</dbReference>
<keyword evidence="4" id="KW-1185">Reference proteome</keyword>
<protein>
    <submittedName>
        <fullName evidence="3">Response regulator ArlR</fullName>
    </submittedName>
</protein>
<dbReference type="PROSITE" id="PS50110">
    <property type="entry name" value="RESPONSE_REGULATORY"/>
    <property type="match status" value="1"/>
</dbReference>
<dbReference type="InterPro" id="IPR001789">
    <property type="entry name" value="Sig_transdc_resp-reg_receiver"/>
</dbReference>
<evidence type="ECO:0000256" key="1">
    <source>
        <dbReference type="ARBA" id="ARBA00022553"/>
    </source>
</evidence>
<evidence type="ECO:0000259" key="2">
    <source>
        <dbReference type="PROSITE" id="PS50110"/>
    </source>
</evidence>
<dbReference type="PANTHER" id="PTHR44591:SF3">
    <property type="entry name" value="RESPONSE REGULATORY DOMAIN-CONTAINING PROTEIN"/>
    <property type="match status" value="1"/>
</dbReference>
<dbReference type="KEGG" id="nfn:NFRAN_1884"/>
<dbReference type="RefSeq" id="WP_134484453.1">
    <property type="nucleotide sequence ID" value="NZ_LR216287.1"/>
</dbReference>
<evidence type="ECO:0000313" key="3">
    <source>
        <dbReference type="EMBL" id="VFJ14206.1"/>
    </source>
</evidence>
<dbReference type="GeneID" id="39421188"/>
<name>A0A484IH01_9ARCH</name>
<reference evidence="3 4" key="1">
    <citation type="submission" date="2019-02" db="EMBL/GenBank/DDBJ databases">
        <authorList>
            <person name="Lehtovirta-Morley E L."/>
        </authorList>
    </citation>
    <scope>NUCLEOTIDE SEQUENCE [LARGE SCALE GENOMIC DNA]</scope>
    <source>
        <strain evidence="3">NFRAN1</strain>
    </source>
</reference>
<dbReference type="GO" id="GO:0000160">
    <property type="term" value="P:phosphorelay signal transduction system"/>
    <property type="evidence" value="ECO:0007669"/>
    <property type="project" value="InterPro"/>
</dbReference>
<sequence>MTSKVEINNPSKNKMARVMVVDDEKDILRIIKRDLEITNEFQVEVFSSGHDALNSFRNHELGYYDVIITDIRMPRMNGFELYRHIKEMRPNTKIAFITAFEINKDEFTKVLPSIDVKDFIIKPIDMNDLIFKIKSMLTT</sequence>
<dbReference type="SUPFAM" id="SSF52172">
    <property type="entry name" value="CheY-like"/>
    <property type="match status" value="1"/>
</dbReference>
<dbReference type="InterPro" id="IPR011006">
    <property type="entry name" value="CheY-like_superfamily"/>
</dbReference>
<dbReference type="SMART" id="SM00448">
    <property type="entry name" value="REC"/>
    <property type="match status" value="1"/>
</dbReference>
<gene>
    <name evidence="3" type="primary">arlR</name>
    <name evidence="3" type="ORF">NFRAN_1884</name>
</gene>
<organism evidence="3 4">
    <name type="scientific">Candidatus Nitrosocosmicus franklandianus</name>
    <dbReference type="NCBI Taxonomy" id="1798806"/>
    <lineage>
        <taxon>Archaea</taxon>
        <taxon>Nitrososphaerota</taxon>
        <taxon>Nitrososphaeria</taxon>
        <taxon>Nitrososphaerales</taxon>
        <taxon>Nitrososphaeraceae</taxon>
        <taxon>Candidatus Nitrosocosmicus</taxon>
    </lineage>
</organism>
<dbReference type="Proteomes" id="UP000294299">
    <property type="component" value="Chromosome NFRAN"/>
</dbReference>
<dbReference type="OrthoDB" id="9652at2157"/>